<dbReference type="EMBL" id="FRCR01000007">
    <property type="protein sequence ID" value="SHM58149.1"/>
    <property type="molecule type" value="Genomic_DNA"/>
</dbReference>
<gene>
    <name evidence="1" type="ORF">SAMN05660826_01398</name>
</gene>
<evidence type="ECO:0000313" key="2">
    <source>
        <dbReference type="Proteomes" id="UP000184375"/>
    </source>
</evidence>
<reference evidence="2" key="1">
    <citation type="submission" date="2016-11" db="EMBL/GenBank/DDBJ databases">
        <authorList>
            <person name="Varghese N."/>
            <person name="Submissions S."/>
        </authorList>
    </citation>
    <scope>NUCLEOTIDE SEQUENCE [LARGE SCALE GENOMIC DNA]</scope>
    <source>
        <strain evidence="2">DSM 18802</strain>
    </source>
</reference>
<organism evidence="1 2">
    <name type="scientific">Caldanaerovirga acetigignens</name>
    <dbReference type="NCBI Taxonomy" id="447595"/>
    <lineage>
        <taxon>Bacteria</taxon>
        <taxon>Bacillati</taxon>
        <taxon>Bacillota</taxon>
        <taxon>Clostridia</taxon>
        <taxon>Thermosediminibacterales</taxon>
        <taxon>Thermosediminibacteraceae</taxon>
        <taxon>Caldanaerovirga</taxon>
    </lineage>
</organism>
<dbReference type="STRING" id="447595.SAMN05660826_01398"/>
<accession>A0A1M7JYM3</accession>
<evidence type="ECO:0000313" key="1">
    <source>
        <dbReference type="EMBL" id="SHM58149.1"/>
    </source>
</evidence>
<name>A0A1M7JYM3_9FIRM</name>
<keyword evidence="2" id="KW-1185">Reference proteome</keyword>
<dbReference type="RefSeq" id="WP_159431512.1">
    <property type="nucleotide sequence ID" value="NZ_FRCR01000007.1"/>
</dbReference>
<dbReference type="Proteomes" id="UP000184375">
    <property type="component" value="Unassembled WGS sequence"/>
</dbReference>
<dbReference type="AlphaFoldDB" id="A0A1M7JYM3"/>
<proteinExistence type="predicted"/>
<protein>
    <submittedName>
        <fullName evidence="1">Uncharacterized protein</fullName>
    </submittedName>
</protein>
<sequence length="55" mass="6092">MKFEIVRINEILTPVSGLACVGILLNKIGLKRWLNNAKISKMPEPDIKNSDVAIS</sequence>